<evidence type="ECO:0000313" key="3">
    <source>
        <dbReference type="EMBL" id="ALY06962.1"/>
    </source>
</evidence>
<evidence type="ECO:0000313" key="4">
    <source>
        <dbReference type="Proteomes" id="UP000226072"/>
    </source>
</evidence>
<feature type="domain" description="Fibronectin type-III" evidence="2">
    <location>
        <begin position="383"/>
        <end position="479"/>
    </location>
</feature>
<accession>A0A1L2BWK0</accession>
<evidence type="ECO:0000256" key="1">
    <source>
        <dbReference type="SAM" id="Coils"/>
    </source>
</evidence>
<organism evidence="3 4">
    <name type="scientific">Clostridium phage CDSH1</name>
    <dbReference type="NCBI Taxonomy" id="1755693"/>
    <lineage>
        <taxon>Viruses</taxon>
        <taxon>Duplodnaviria</taxon>
        <taxon>Heunggongvirae</taxon>
        <taxon>Uroviricota</taxon>
        <taxon>Caudoviricetes</taxon>
        <taxon>Leicestervirus</taxon>
        <taxon>Leicestervirus CD382</taxon>
    </lineage>
</organism>
<protein>
    <submittedName>
        <fullName evidence="3">Tail endopeptidase</fullName>
    </submittedName>
</protein>
<dbReference type="SUPFAM" id="SSF49265">
    <property type="entry name" value="Fibronectin type III"/>
    <property type="match status" value="1"/>
</dbReference>
<dbReference type="InterPro" id="IPR013783">
    <property type="entry name" value="Ig-like_fold"/>
</dbReference>
<feature type="coiled-coil region" evidence="1">
    <location>
        <begin position="348"/>
        <end position="375"/>
    </location>
</feature>
<dbReference type="InterPro" id="IPR036116">
    <property type="entry name" value="FN3_sf"/>
</dbReference>
<name>A0A1L2BWK0_9CAUD</name>
<dbReference type="EMBL" id="KU057941">
    <property type="protein sequence ID" value="ALY06962.1"/>
    <property type="molecule type" value="Genomic_DNA"/>
</dbReference>
<dbReference type="Gene3D" id="2.60.40.10">
    <property type="entry name" value="Immunoglobulins"/>
    <property type="match status" value="1"/>
</dbReference>
<dbReference type="NCBIfam" id="TIGR01665">
    <property type="entry name" value="put_anti_recept"/>
    <property type="match status" value="1"/>
</dbReference>
<dbReference type="InterPro" id="IPR003961">
    <property type="entry name" value="FN3_dom"/>
</dbReference>
<dbReference type="InterPro" id="IPR010572">
    <property type="entry name" value="Tail_dom"/>
</dbReference>
<dbReference type="PROSITE" id="PS50853">
    <property type="entry name" value="FN3"/>
    <property type="match status" value="1"/>
</dbReference>
<dbReference type="Pfam" id="PF06605">
    <property type="entry name" value="Prophage_tail"/>
    <property type="match status" value="1"/>
</dbReference>
<keyword evidence="1" id="KW-0175">Coiled coil</keyword>
<sequence>MQKGKLVLYEEKETDFRHLGLGVLTNVINDHVREEESGVFELEFTIYEDSFLFKEIKVDRLIKADTSPDYKDQLFRIYYISKNLGGYINVKAQHIKYDLLNNFIESLELNDITCEEALERVFRACEEQNRFRGHSDIKARNTINIEMQSPYSAICEGENSLIQKFEPTAKLFFDNFNVFLNYQRGESKNVLLAYKKNITGLEAEYDTQDIVTKIYPYAVYEDEMITLTEKYIVSPNMNKYATQKIVAIDFSSDEVSVEEELREKCKDYFKYNQVDLPKVLYKVNFVDLSTTINYKDYKMLETVNLGDEVIIRDFNLNINATARVVKTDYSPINRKYYSIEVGDLINHLDFLNNKFNNIENKIETVKKAIDNVKVDDSEFPDTLPNTPALTAEGLFAFINLTWTFTNKSYYKYEVYASQIKDFVPDTINFTNRIFVGQASAYVHQAEPFQTWYFRVRAVNSHGNVTEFSNQVEAQTTKIDDGTMWIEKGAIADALIGELKLDRGWFGQLKGMYINAREMVVVNDNGVKTMEIDSFGDVHFNPNTFKIAFNSVSPYVLIDDEGLKLISGKGFTKMTDSGLYTKFYTGSDVTESYYLQESGYTYFDYKDSKIIIDLPKKFAGKNFKATCAIRSTSTNGSCLSYFSTSATAKKSDTNPQLELSASVRGVSYEMSGSQTIGYWLGMNFFSEGFITVQYYVYA</sequence>
<evidence type="ECO:0000259" key="2">
    <source>
        <dbReference type="PROSITE" id="PS50853"/>
    </source>
</evidence>
<gene>
    <name evidence="3" type="ORF">CDHS1_19</name>
</gene>
<dbReference type="Proteomes" id="UP000226072">
    <property type="component" value="Segment"/>
</dbReference>
<proteinExistence type="predicted"/>
<reference evidence="3 4" key="1">
    <citation type="submission" date="2015-11" db="EMBL/GenBank/DDBJ databases">
        <title>Establishment of a human epithelial cell model for assessing the efficacy of bacteriophage therapy in the treatment of Clostridium difficile infection.</title>
        <authorList>
            <person name="Shan J."/>
            <person name="Thanki A.M."/>
            <person name="Ramachandran A."/>
            <person name="Vukusic F.B.I."/>
            <person name="Barylski J."/>
            <person name="Millard A."/>
            <person name="Nale J."/>
            <person name="Hargreaves K."/>
            <person name="Clokie M.R.J."/>
        </authorList>
    </citation>
    <scope>NUCLEOTIDE SEQUENCE [LARGE SCALE GENOMIC DNA]</scope>
</reference>
<dbReference type="InterPro" id="IPR007119">
    <property type="entry name" value="Phage_tail_spike_N"/>
</dbReference>